<dbReference type="STRING" id="451.B6N58_06315"/>
<dbReference type="NCBIfam" id="TIGR01141">
    <property type="entry name" value="hisC"/>
    <property type="match status" value="1"/>
</dbReference>
<dbReference type="PANTHER" id="PTHR42885:SF2">
    <property type="entry name" value="HISTIDINOL-PHOSPHATE AMINOTRANSFERASE"/>
    <property type="match status" value="1"/>
</dbReference>
<comment type="pathway">
    <text evidence="2 11">Amino-acid biosynthesis; L-histidine biosynthesis; L-histidine from 5-phospho-alpha-D-ribose 1-diphosphate: step 7/9.</text>
</comment>
<dbReference type="PANTHER" id="PTHR42885">
    <property type="entry name" value="HISTIDINOL-PHOSPHATE AMINOTRANSFERASE-RELATED"/>
    <property type="match status" value="1"/>
</dbReference>
<dbReference type="RefSeq" id="WP_045099509.1">
    <property type="nucleotide sequence ID" value="NZ_CP020614.1"/>
</dbReference>
<comment type="catalytic activity">
    <reaction evidence="10 11">
        <text>L-histidinol phosphate + 2-oxoglutarate = 3-(imidazol-4-yl)-2-oxopropyl phosphate + L-glutamate</text>
        <dbReference type="Rhea" id="RHEA:23744"/>
        <dbReference type="ChEBI" id="CHEBI:16810"/>
        <dbReference type="ChEBI" id="CHEBI:29985"/>
        <dbReference type="ChEBI" id="CHEBI:57766"/>
        <dbReference type="ChEBI" id="CHEBI:57980"/>
        <dbReference type="EC" id="2.6.1.9"/>
    </reaction>
</comment>
<dbReference type="InterPro" id="IPR005861">
    <property type="entry name" value="HisP_aminotrans"/>
</dbReference>
<dbReference type="PROSITE" id="PS00599">
    <property type="entry name" value="AA_TRANSFER_CLASS_2"/>
    <property type="match status" value="1"/>
</dbReference>
<comment type="subunit">
    <text evidence="4 11">Homodimer.</text>
</comment>
<keyword evidence="16" id="KW-1185">Reference proteome</keyword>
<dbReference type="Proteomes" id="UP000182998">
    <property type="component" value="Unassembled WGS sequence"/>
</dbReference>
<evidence type="ECO:0000256" key="9">
    <source>
        <dbReference type="ARBA" id="ARBA00023102"/>
    </source>
</evidence>
<keyword evidence="9 11" id="KW-0368">Histidine biosynthesis</keyword>
<dbReference type="InterPro" id="IPR015421">
    <property type="entry name" value="PyrdxlP-dep_Trfase_major"/>
</dbReference>
<dbReference type="GO" id="GO:0030170">
    <property type="term" value="F:pyridoxal phosphate binding"/>
    <property type="evidence" value="ECO:0007669"/>
    <property type="project" value="InterPro"/>
</dbReference>
<dbReference type="EMBL" id="FMVN01000006">
    <property type="protein sequence ID" value="SCY33426.1"/>
    <property type="molecule type" value="Genomic_DNA"/>
</dbReference>
<evidence type="ECO:0000313" key="16">
    <source>
        <dbReference type="Proteomes" id="UP000182998"/>
    </source>
</evidence>
<organism evidence="13 15">
    <name type="scientific">Legionella micdadei</name>
    <name type="common">Tatlockia micdadei</name>
    <dbReference type="NCBI Taxonomy" id="451"/>
    <lineage>
        <taxon>Bacteria</taxon>
        <taxon>Pseudomonadati</taxon>
        <taxon>Pseudomonadota</taxon>
        <taxon>Gammaproteobacteria</taxon>
        <taxon>Legionellales</taxon>
        <taxon>Legionellaceae</taxon>
        <taxon>Legionella</taxon>
    </lineage>
</organism>
<dbReference type="Gene3D" id="3.40.640.10">
    <property type="entry name" value="Type I PLP-dependent aspartate aminotransferase-like (Major domain)"/>
    <property type="match status" value="1"/>
</dbReference>
<comment type="cofactor">
    <cofactor evidence="1 11">
        <name>pyridoxal 5'-phosphate</name>
        <dbReference type="ChEBI" id="CHEBI:597326"/>
    </cofactor>
</comment>
<evidence type="ECO:0000256" key="10">
    <source>
        <dbReference type="ARBA" id="ARBA00047481"/>
    </source>
</evidence>
<evidence type="ECO:0000256" key="2">
    <source>
        <dbReference type="ARBA" id="ARBA00005011"/>
    </source>
</evidence>
<dbReference type="KEGG" id="tmc:LMI_1939"/>
<keyword evidence="7 11" id="KW-0808">Transferase</keyword>
<dbReference type="InterPro" id="IPR015424">
    <property type="entry name" value="PyrdxlP-dep_Trfase"/>
</dbReference>
<evidence type="ECO:0000256" key="5">
    <source>
        <dbReference type="ARBA" id="ARBA00022576"/>
    </source>
</evidence>
<gene>
    <name evidence="11 13" type="primary">hisC</name>
    <name evidence="13" type="ORF">LMI_1939</name>
    <name evidence="14" type="ORF">SAMN02982997_01441</name>
</gene>
<evidence type="ECO:0000259" key="12">
    <source>
        <dbReference type="Pfam" id="PF00155"/>
    </source>
</evidence>
<sequence>MSVLELIRPDLQSMQSYKPGGDTLDCRLHANELPWCPVSFAQVPLNHYPDIRQQQQLQQLLANYYQININQLVLTRGSDDGIDMLMRLFLRAGQDSFMQCPPTFPMYEFYGRLQQADALNCPLEANNDFSFSIEKLISLWQPNCRLIMLCRPNNPTGNLLELTSIETLCNYFKNKAVVVVDEAYIEFAQTTSATSLIPSFDNLIVLRTLSKAYGLAGLRLGSIIAQPQLIKAIENTMPPYTLSSAVLDLAQRALIDKSWFTNKIKDILNERQRLITQLQQLTLIDKIYPSRANFILIASSYAAQLAAWMAELDIAVRHFAAGPLQNMLRVTVGEQAQNQRLLNALRRFQQEKC</sequence>
<dbReference type="Proteomes" id="UP000032414">
    <property type="component" value="Chromosome I"/>
</dbReference>
<dbReference type="SUPFAM" id="SSF53383">
    <property type="entry name" value="PLP-dependent transferases"/>
    <property type="match status" value="1"/>
</dbReference>
<dbReference type="Gene3D" id="3.90.1150.10">
    <property type="entry name" value="Aspartate Aminotransferase, domain 1"/>
    <property type="match status" value="1"/>
</dbReference>
<reference evidence="15" key="1">
    <citation type="submission" date="2014-09" db="EMBL/GenBank/DDBJ databases">
        <authorList>
            <person name="Gomez-Valero L."/>
        </authorList>
    </citation>
    <scope>NUCLEOTIDE SEQUENCE [LARGE SCALE GENOMIC DNA]</scope>
    <source>
        <strain evidence="15">ATCC33218</strain>
    </source>
</reference>
<proteinExistence type="inferred from homology"/>
<evidence type="ECO:0000256" key="11">
    <source>
        <dbReference type="HAMAP-Rule" id="MF_01023"/>
    </source>
</evidence>
<dbReference type="HAMAP" id="MF_01023">
    <property type="entry name" value="HisC_aminotrans_2"/>
    <property type="match status" value="1"/>
</dbReference>
<dbReference type="InterPro" id="IPR001917">
    <property type="entry name" value="Aminotrans_II_pyridoxalP_BS"/>
</dbReference>
<dbReference type="EMBL" id="LN614830">
    <property type="protein sequence ID" value="CEG61227.1"/>
    <property type="molecule type" value="Genomic_DNA"/>
</dbReference>
<dbReference type="InterPro" id="IPR015422">
    <property type="entry name" value="PyrdxlP-dep_Trfase_small"/>
</dbReference>
<keyword evidence="5 11" id="KW-0032">Aminotransferase</keyword>
<dbReference type="Pfam" id="PF00155">
    <property type="entry name" value="Aminotran_1_2"/>
    <property type="match status" value="1"/>
</dbReference>
<reference evidence="14 16" key="3">
    <citation type="submission" date="2016-10" db="EMBL/GenBank/DDBJ databases">
        <authorList>
            <person name="Varghese N."/>
            <person name="Submissions S."/>
        </authorList>
    </citation>
    <scope>NUCLEOTIDE SEQUENCE [LARGE SCALE GENOMIC DNA]</scope>
    <source>
        <strain evidence="14 16">ATCC 33218</strain>
    </source>
</reference>
<name>A0A098GGX0_LEGMI</name>
<accession>A0A098GGX0</accession>
<keyword evidence="8 11" id="KW-0663">Pyridoxal phosphate</keyword>
<dbReference type="HOGENOM" id="CLU_017584_3_1_6"/>
<dbReference type="OrthoDB" id="9813612at2"/>
<dbReference type="InterPro" id="IPR004839">
    <property type="entry name" value="Aminotransferase_I/II_large"/>
</dbReference>
<dbReference type="GO" id="GO:0000105">
    <property type="term" value="P:L-histidine biosynthetic process"/>
    <property type="evidence" value="ECO:0007669"/>
    <property type="project" value="UniProtKB-UniRule"/>
</dbReference>
<feature type="domain" description="Aminotransferase class I/classII large" evidence="12">
    <location>
        <begin position="40"/>
        <end position="345"/>
    </location>
</feature>
<evidence type="ECO:0000256" key="1">
    <source>
        <dbReference type="ARBA" id="ARBA00001933"/>
    </source>
</evidence>
<evidence type="ECO:0000256" key="8">
    <source>
        <dbReference type="ARBA" id="ARBA00022898"/>
    </source>
</evidence>
<keyword evidence="6 11" id="KW-0028">Amino-acid biosynthesis</keyword>
<dbReference type="GO" id="GO:0004400">
    <property type="term" value="F:histidinol-phosphate transaminase activity"/>
    <property type="evidence" value="ECO:0007669"/>
    <property type="project" value="UniProtKB-UniRule"/>
</dbReference>
<feature type="modified residue" description="N6-(pyridoxal phosphate)lysine" evidence="11">
    <location>
        <position position="211"/>
    </location>
</feature>
<evidence type="ECO:0000313" key="13">
    <source>
        <dbReference type="EMBL" id="CEG61227.1"/>
    </source>
</evidence>
<evidence type="ECO:0000256" key="7">
    <source>
        <dbReference type="ARBA" id="ARBA00022679"/>
    </source>
</evidence>
<dbReference type="AlphaFoldDB" id="A0A098GGX0"/>
<evidence type="ECO:0000256" key="3">
    <source>
        <dbReference type="ARBA" id="ARBA00007970"/>
    </source>
</evidence>
<dbReference type="UniPathway" id="UPA00031">
    <property type="reaction ID" value="UER00012"/>
</dbReference>
<reference evidence="13" key="2">
    <citation type="submission" date="2014-09" db="EMBL/GenBank/DDBJ databases">
        <authorList>
            <person name="GOMEZ-VALERO Laura"/>
        </authorList>
    </citation>
    <scope>NUCLEOTIDE SEQUENCE</scope>
    <source>
        <strain evidence="13">ATCC33218</strain>
    </source>
</reference>
<evidence type="ECO:0000256" key="4">
    <source>
        <dbReference type="ARBA" id="ARBA00011738"/>
    </source>
</evidence>
<evidence type="ECO:0000256" key="6">
    <source>
        <dbReference type="ARBA" id="ARBA00022605"/>
    </source>
</evidence>
<dbReference type="PATRIC" id="fig|451.8.peg.1364"/>
<comment type="similarity">
    <text evidence="3 11">Belongs to the class-II pyridoxal-phosphate-dependent aminotransferase family. Histidinol-phosphate aminotransferase subfamily.</text>
</comment>
<dbReference type="EC" id="2.6.1.9" evidence="11"/>
<evidence type="ECO:0000313" key="15">
    <source>
        <dbReference type="Proteomes" id="UP000032414"/>
    </source>
</evidence>
<dbReference type="CDD" id="cd00609">
    <property type="entry name" value="AAT_like"/>
    <property type="match status" value="1"/>
</dbReference>
<evidence type="ECO:0000313" key="14">
    <source>
        <dbReference type="EMBL" id="SCY33426.1"/>
    </source>
</evidence>
<protein>
    <recommendedName>
        <fullName evidence="11">Histidinol-phosphate aminotransferase</fullName>
        <ecNumber evidence="11">2.6.1.9</ecNumber>
    </recommendedName>
    <alternativeName>
        <fullName evidence="11">Imidazole acetol-phosphate transaminase</fullName>
    </alternativeName>
</protein>